<accession>A0A0D7CKV7</accession>
<evidence type="ECO:0000256" key="1">
    <source>
        <dbReference type="SAM" id="SignalP"/>
    </source>
</evidence>
<evidence type="ECO:0000313" key="3">
    <source>
        <dbReference type="Proteomes" id="UP000032458"/>
    </source>
</evidence>
<gene>
    <name evidence="2" type="ORF">SNA_17575</name>
</gene>
<sequence>MRRIVLLVPAVLLATACSSGTSKPSVHAHDPVGTPAASTRDAAGVFKALAGAVPTAKMAWTATAANDPNHLLGRPNQYTSKIAFADSQIPAKDTEPGGAKMYKTGDVQLGGSVEVFSSPGDAAARTKYVAAVTKTVQWFAEYDYQHGDIVLRLSHLLTPDQAAKYKAALDKLG</sequence>
<protein>
    <recommendedName>
        <fullName evidence="4">Lipoprotein</fullName>
    </recommendedName>
</protein>
<keyword evidence="1" id="KW-0732">Signal</keyword>
<evidence type="ECO:0008006" key="4">
    <source>
        <dbReference type="Google" id="ProtNLM"/>
    </source>
</evidence>
<dbReference type="Proteomes" id="UP000032458">
    <property type="component" value="Unassembled WGS sequence"/>
</dbReference>
<name>A0A0D7CKV7_9ACTN</name>
<dbReference type="PATRIC" id="fig|1240678.4.peg.3703"/>
<evidence type="ECO:0000313" key="2">
    <source>
        <dbReference type="EMBL" id="KIZ16813.1"/>
    </source>
</evidence>
<keyword evidence="3" id="KW-1185">Reference proteome</keyword>
<comment type="caution">
    <text evidence="2">The sequence shown here is derived from an EMBL/GenBank/DDBJ whole genome shotgun (WGS) entry which is preliminary data.</text>
</comment>
<dbReference type="PROSITE" id="PS51257">
    <property type="entry name" value="PROKAR_LIPOPROTEIN"/>
    <property type="match status" value="1"/>
</dbReference>
<feature type="signal peptide" evidence="1">
    <location>
        <begin position="1"/>
        <end position="28"/>
    </location>
</feature>
<reference evidence="2 3" key="1">
    <citation type="submission" date="2014-09" db="EMBL/GenBank/DDBJ databases">
        <title>Draft genome sequence of Streptomyces natalensis ATCC 27448, producer of the antifungal pimaricin.</title>
        <authorList>
            <person name="Mendes M.V."/>
            <person name="Beites T."/>
            <person name="Pires S."/>
            <person name="Santos C.L."/>
            <person name="Moradas-Ferreira P."/>
        </authorList>
    </citation>
    <scope>NUCLEOTIDE SEQUENCE [LARGE SCALE GENOMIC DNA]</scope>
    <source>
        <strain evidence="2 3">ATCC 27448</strain>
    </source>
</reference>
<dbReference type="AlphaFoldDB" id="A0A0D7CKV7"/>
<dbReference type="RefSeq" id="WP_030064746.1">
    <property type="nucleotide sequence ID" value="NZ_JRKI01000026.1"/>
</dbReference>
<organism evidence="2 3">
    <name type="scientific">Streptomyces natalensis ATCC 27448</name>
    <dbReference type="NCBI Taxonomy" id="1240678"/>
    <lineage>
        <taxon>Bacteria</taxon>
        <taxon>Bacillati</taxon>
        <taxon>Actinomycetota</taxon>
        <taxon>Actinomycetes</taxon>
        <taxon>Kitasatosporales</taxon>
        <taxon>Streptomycetaceae</taxon>
        <taxon>Streptomyces</taxon>
    </lineage>
</organism>
<proteinExistence type="predicted"/>
<feature type="chain" id="PRO_5002317740" description="Lipoprotein" evidence="1">
    <location>
        <begin position="29"/>
        <end position="173"/>
    </location>
</feature>
<dbReference type="EMBL" id="JRKI01000026">
    <property type="protein sequence ID" value="KIZ16813.1"/>
    <property type="molecule type" value="Genomic_DNA"/>
</dbReference>